<comment type="function">
    <text evidence="7">Involved in DNA repair and RecF pathway recombination.</text>
</comment>
<proteinExistence type="inferred from homology"/>
<evidence type="ECO:0000256" key="4">
    <source>
        <dbReference type="ARBA" id="ARBA00023172"/>
    </source>
</evidence>
<dbReference type="SUPFAM" id="SSF50249">
    <property type="entry name" value="Nucleic acid-binding proteins"/>
    <property type="match status" value="1"/>
</dbReference>
<dbReference type="OrthoDB" id="9804792at2"/>
<dbReference type="Proteomes" id="UP000037939">
    <property type="component" value="Unassembled WGS sequence"/>
</dbReference>
<evidence type="ECO:0000256" key="5">
    <source>
        <dbReference type="ARBA" id="ARBA00023204"/>
    </source>
</evidence>
<dbReference type="InterPro" id="IPR042242">
    <property type="entry name" value="RecO_C"/>
</dbReference>
<keyword evidence="3 7" id="KW-0227">DNA damage</keyword>
<dbReference type="STRING" id="857265.WG78_10865"/>
<keyword evidence="4 7" id="KW-0233">DNA recombination</keyword>
<name>A0A0N0XK63_9NEIS</name>
<organism evidence="9 10">
    <name type="scientific">Amantichitinum ursilacus</name>
    <dbReference type="NCBI Taxonomy" id="857265"/>
    <lineage>
        <taxon>Bacteria</taxon>
        <taxon>Pseudomonadati</taxon>
        <taxon>Pseudomonadota</taxon>
        <taxon>Betaproteobacteria</taxon>
        <taxon>Neisseriales</taxon>
        <taxon>Chitinibacteraceae</taxon>
        <taxon>Amantichitinum</taxon>
    </lineage>
</organism>
<dbReference type="PANTHER" id="PTHR33991">
    <property type="entry name" value="DNA REPAIR PROTEIN RECO"/>
    <property type="match status" value="1"/>
</dbReference>
<dbReference type="Pfam" id="PF11967">
    <property type="entry name" value="RecO_N"/>
    <property type="match status" value="1"/>
</dbReference>
<keyword evidence="10" id="KW-1185">Reference proteome</keyword>
<evidence type="ECO:0000256" key="1">
    <source>
        <dbReference type="ARBA" id="ARBA00007452"/>
    </source>
</evidence>
<dbReference type="HAMAP" id="MF_00201">
    <property type="entry name" value="RecO"/>
    <property type="match status" value="1"/>
</dbReference>
<evidence type="ECO:0000256" key="6">
    <source>
        <dbReference type="ARBA" id="ARBA00033409"/>
    </source>
</evidence>
<dbReference type="PANTHER" id="PTHR33991:SF1">
    <property type="entry name" value="DNA REPAIR PROTEIN RECO"/>
    <property type="match status" value="1"/>
</dbReference>
<dbReference type="RefSeq" id="WP_053937822.1">
    <property type="nucleotide sequence ID" value="NZ_LAQT01000008.1"/>
</dbReference>
<protein>
    <recommendedName>
        <fullName evidence="2 7">DNA repair protein RecO</fullName>
    </recommendedName>
    <alternativeName>
        <fullName evidence="6 7">Recombination protein O</fullName>
    </alternativeName>
</protein>
<comment type="similarity">
    <text evidence="1 7">Belongs to the RecO family.</text>
</comment>
<feature type="domain" description="DNA replication/recombination mediator RecO N-terminal" evidence="8">
    <location>
        <begin position="24"/>
        <end position="91"/>
    </location>
</feature>
<comment type="caution">
    <text evidence="9">The sequence shown here is derived from an EMBL/GenBank/DDBJ whole genome shotgun (WGS) entry which is preliminary data.</text>
</comment>
<dbReference type="GO" id="GO:0006310">
    <property type="term" value="P:DNA recombination"/>
    <property type="evidence" value="ECO:0007669"/>
    <property type="project" value="UniProtKB-UniRule"/>
</dbReference>
<accession>A0A0N0XK63</accession>
<dbReference type="GO" id="GO:0006302">
    <property type="term" value="P:double-strand break repair"/>
    <property type="evidence" value="ECO:0007669"/>
    <property type="project" value="TreeGrafter"/>
</dbReference>
<reference evidence="9 10" key="1">
    <citation type="submission" date="2015-07" db="EMBL/GenBank/DDBJ databases">
        <title>Draft genome sequence of the Amantichitinum ursilacus IGB-41, a new chitin-degrading bacterium.</title>
        <authorList>
            <person name="Kirstahler P."/>
            <person name="Guenther M."/>
            <person name="Grumaz C."/>
            <person name="Rupp S."/>
            <person name="Zibek S."/>
            <person name="Sohn K."/>
        </authorList>
    </citation>
    <scope>NUCLEOTIDE SEQUENCE [LARGE SCALE GENOMIC DNA]</scope>
    <source>
        <strain evidence="9 10">IGB-41</strain>
    </source>
</reference>
<dbReference type="GO" id="GO:0043590">
    <property type="term" value="C:bacterial nucleoid"/>
    <property type="evidence" value="ECO:0007669"/>
    <property type="project" value="TreeGrafter"/>
</dbReference>
<dbReference type="InterPro" id="IPR012340">
    <property type="entry name" value="NA-bd_OB-fold"/>
</dbReference>
<evidence type="ECO:0000256" key="3">
    <source>
        <dbReference type="ARBA" id="ARBA00022763"/>
    </source>
</evidence>
<evidence type="ECO:0000313" key="10">
    <source>
        <dbReference type="Proteomes" id="UP000037939"/>
    </source>
</evidence>
<evidence type="ECO:0000256" key="7">
    <source>
        <dbReference type="HAMAP-Rule" id="MF_00201"/>
    </source>
</evidence>
<gene>
    <name evidence="7 9" type="primary">recO</name>
    <name evidence="9" type="ORF">WG78_10865</name>
</gene>
<evidence type="ECO:0000313" key="9">
    <source>
        <dbReference type="EMBL" id="KPC52986.1"/>
    </source>
</evidence>
<dbReference type="NCBIfam" id="TIGR00613">
    <property type="entry name" value="reco"/>
    <property type="match status" value="1"/>
</dbReference>
<evidence type="ECO:0000259" key="8">
    <source>
        <dbReference type="Pfam" id="PF11967"/>
    </source>
</evidence>
<dbReference type="Gene3D" id="2.40.50.140">
    <property type="entry name" value="Nucleic acid-binding proteins"/>
    <property type="match status" value="1"/>
</dbReference>
<keyword evidence="5 7" id="KW-0234">DNA repair</keyword>
<sequence>MAAPARSKRPRSGKSQPRIDAQPVFILHQYAYRETSRLLDIFSRDHGRLTVVARGARRPGSQLRGVLMAFQPLLLSWFGGGEVKTLHAADWQGGLAHPVGSPLLCGFYINELLMRLLPREDPHPHLFAAYYDAVRQLSVLPTDAGVQVEPILRGFELAMLSGLGYGLDFAHEVNGQAVQPARQYAFVGGQGFFAAAPGQGRFDGEVLLELAAGNVTGERTLAQAKLLMRQALGSVLGEQPLHTRQLLLDLQRL</sequence>
<dbReference type="EMBL" id="LAQT01000008">
    <property type="protein sequence ID" value="KPC52986.1"/>
    <property type="molecule type" value="Genomic_DNA"/>
</dbReference>
<dbReference type="PATRIC" id="fig|857265.3.peg.2232"/>
<dbReference type="InterPro" id="IPR037278">
    <property type="entry name" value="ARFGAP/RecO"/>
</dbReference>
<dbReference type="InterPro" id="IPR022572">
    <property type="entry name" value="DNA_rep/recomb_RecO_N"/>
</dbReference>
<dbReference type="SUPFAM" id="SSF57863">
    <property type="entry name" value="ArfGap/RecO-like zinc finger"/>
    <property type="match status" value="1"/>
</dbReference>
<dbReference type="InterPro" id="IPR003717">
    <property type="entry name" value="RecO"/>
</dbReference>
<dbReference type="AlphaFoldDB" id="A0A0N0XK63"/>
<dbReference type="Gene3D" id="1.20.1440.120">
    <property type="entry name" value="Recombination protein O, C-terminal domain"/>
    <property type="match status" value="1"/>
</dbReference>
<dbReference type="Pfam" id="PF02565">
    <property type="entry name" value="RecO_C"/>
    <property type="match status" value="1"/>
</dbReference>
<evidence type="ECO:0000256" key="2">
    <source>
        <dbReference type="ARBA" id="ARBA00021310"/>
    </source>
</evidence>